<proteinExistence type="predicted"/>
<accession>A0A8T0I8R5</accession>
<dbReference type="Proteomes" id="UP000822688">
    <property type="component" value="Chromosome 4"/>
</dbReference>
<evidence type="ECO:0000256" key="1">
    <source>
        <dbReference type="SAM" id="SignalP"/>
    </source>
</evidence>
<feature type="signal peptide" evidence="1">
    <location>
        <begin position="1"/>
        <end position="19"/>
    </location>
</feature>
<protein>
    <recommendedName>
        <fullName evidence="4">Secreted protein</fullName>
    </recommendedName>
</protein>
<keyword evidence="3" id="KW-1185">Reference proteome</keyword>
<comment type="caution">
    <text evidence="2">The sequence shown here is derived from an EMBL/GenBank/DDBJ whole genome shotgun (WGS) entry which is preliminary data.</text>
</comment>
<keyword evidence="1" id="KW-0732">Signal</keyword>
<evidence type="ECO:0008006" key="4">
    <source>
        <dbReference type="Google" id="ProtNLM"/>
    </source>
</evidence>
<dbReference type="AlphaFoldDB" id="A0A8T0I8R5"/>
<name>A0A8T0I8R5_CERPU</name>
<reference evidence="2" key="1">
    <citation type="submission" date="2020-06" db="EMBL/GenBank/DDBJ databases">
        <title>WGS assembly of Ceratodon purpureus strain R40.</title>
        <authorList>
            <person name="Carey S.B."/>
            <person name="Jenkins J."/>
            <person name="Shu S."/>
            <person name="Lovell J.T."/>
            <person name="Sreedasyam A."/>
            <person name="Maumus F."/>
            <person name="Tiley G.P."/>
            <person name="Fernandez-Pozo N."/>
            <person name="Barry K."/>
            <person name="Chen C."/>
            <person name="Wang M."/>
            <person name="Lipzen A."/>
            <person name="Daum C."/>
            <person name="Saski C.A."/>
            <person name="Payton A.C."/>
            <person name="Mcbreen J.C."/>
            <person name="Conrad R.E."/>
            <person name="Kollar L.M."/>
            <person name="Olsson S."/>
            <person name="Huttunen S."/>
            <person name="Landis J.B."/>
            <person name="Wickett N.J."/>
            <person name="Johnson M.G."/>
            <person name="Rensing S.A."/>
            <person name="Grimwood J."/>
            <person name="Schmutz J."/>
            <person name="Mcdaniel S.F."/>
        </authorList>
    </citation>
    <scope>NUCLEOTIDE SEQUENCE</scope>
    <source>
        <strain evidence="2">R40</strain>
    </source>
</reference>
<dbReference type="EMBL" id="CM026424">
    <property type="protein sequence ID" value="KAG0579375.1"/>
    <property type="molecule type" value="Genomic_DNA"/>
</dbReference>
<organism evidence="2 3">
    <name type="scientific">Ceratodon purpureus</name>
    <name type="common">Fire moss</name>
    <name type="synonym">Dicranum purpureum</name>
    <dbReference type="NCBI Taxonomy" id="3225"/>
    <lineage>
        <taxon>Eukaryota</taxon>
        <taxon>Viridiplantae</taxon>
        <taxon>Streptophyta</taxon>
        <taxon>Embryophyta</taxon>
        <taxon>Bryophyta</taxon>
        <taxon>Bryophytina</taxon>
        <taxon>Bryopsida</taxon>
        <taxon>Dicranidae</taxon>
        <taxon>Pseudoditrichales</taxon>
        <taxon>Ditrichaceae</taxon>
        <taxon>Ceratodon</taxon>
    </lineage>
</organism>
<evidence type="ECO:0000313" key="2">
    <source>
        <dbReference type="EMBL" id="KAG0579375.1"/>
    </source>
</evidence>
<sequence length="89" mass="10485">MLLMVLLECLLTGHFYTSAENIQVSRKIQTPLVKQKVVQKVVAMIQKPVRVMMLQTQVMLKRAQCIMRQARTYLKTPHKFKSRERKHTC</sequence>
<gene>
    <name evidence="2" type="ORF">KC19_4G093900</name>
</gene>
<feature type="chain" id="PRO_5035782609" description="Secreted protein" evidence="1">
    <location>
        <begin position="20"/>
        <end position="89"/>
    </location>
</feature>
<evidence type="ECO:0000313" key="3">
    <source>
        <dbReference type="Proteomes" id="UP000822688"/>
    </source>
</evidence>